<comment type="catalytic activity">
    <reaction evidence="1 7">
        <text>Thiol-dependent hydrolysis of ester, thioester, amide, peptide and isopeptide bonds formed by the C-terminal Gly of ubiquitin (a 76-residue protein attached to proteins as an intracellular targeting signal).</text>
        <dbReference type="EC" id="3.4.19.12"/>
    </reaction>
</comment>
<dbReference type="GeneID" id="80877705"/>
<feature type="region of interest" description="Disordered" evidence="8">
    <location>
        <begin position="33"/>
        <end position="98"/>
    </location>
</feature>
<dbReference type="KEGG" id="som:SOMG_04229"/>
<dbReference type="PROSITE" id="PS00972">
    <property type="entry name" value="USP_1"/>
    <property type="match status" value="1"/>
</dbReference>
<dbReference type="PANTHER" id="PTHR24006">
    <property type="entry name" value="UBIQUITIN CARBOXYL-TERMINAL HYDROLASE"/>
    <property type="match status" value="1"/>
</dbReference>
<dbReference type="RefSeq" id="XP_056039061.1">
    <property type="nucleotide sequence ID" value="XM_056183016.1"/>
</dbReference>
<proteinExistence type="inferred from homology"/>
<comment type="similarity">
    <text evidence="2 7">Belongs to the peptidase C19 family.</text>
</comment>
<evidence type="ECO:0000256" key="4">
    <source>
        <dbReference type="ARBA" id="ARBA00022786"/>
    </source>
</evidence>
<dbReference type="PANTHER" id="PTHR24006:SF758">
    <property type="entry name" value="UBIQUITIN CARBOXYL-TERMINAL HYDROLASE 36"/>
    <property type="match status" value="1"/>
</dbReference>
<dbReference type="Pfam" id="PF00443">
    <property type="entry name" value="UCH"/>
    <property type="match status" value="1"/>
</dbReference>
<evidence type="ECO:0000313" key="10">
    <source>
        <dbReference type="EMBL" id="WBW74818.1"/>
    </source>
</evidence>
<dbReference type="PROSITE" id="PS00973">
    <property type="entry name" value="USP_2"/>
    <property type="match status" value="1"/>
</dbReference>
<dbReference type="SUPFAM" id="SSF54001">
    <property type="entry name" value="Cysteine proteinases"/>
    <property type="match status" value="1"/>
</dbReference>
<keyword evidence="5 7" id="KW-0378">Hydrolase</keyword>
<evidence type="ECO:0000256" key="3">
    <source>
        <dbReference type="ARBA" id="ARBA00022670"/>
    </source>
</evidence>
<dbReference type="CDD" id="cd02661">
    <property type="entry name" value="Peptidase_C19E"/>
    <property type="match status" value="1"/>
</dbReference>
<dbReference type="GO" id="GO:0005634">
    <property type="term" value="C:nucleus"/>
    <property type="evidence" value="ECO:0007669"/>
    <property type="project" value="TreeGrafter"/>
</dbReference>
<keyword evidence="11" id="KW-1185">Reference proteome</keyword>
<sequence length="464" mass="51819">MSLAMLNGSVNLAVKHSLDDLLGNPVRFRAASVSTSSTPEGPYVPLNAPKNEKAGDFPGSKDSEKNSSSNKPLSVSVPSAERKKPSGTRGEGADDFVDEDPSFIPPARILYPEEKIALNWQSVLQNAPGLVNLGNTCFMNSVLQMMTHTPPLAQYLLSAQHSMACRLNSCVLCKMEQQVARAFPNKGAKRASAFKPSGIQGMLKVIASHFRPYRQEDAHEFMRCLVDAWQKSCLQNYKNLDHPSRETSVVHRIFGGYLRQQILCSVCKKPSNTYQALLDLSIEAKDASMLDCLKQFVQAEKLIKQNRYRCSNCKKLVDATKTMTVYRAPNILTIHFKRFTFNGYNATKIGKHISYPERFDLAPYMSDPSRSCRYELIGVLVHAGGSTRSGHYYSFCKSSNGMWLKFDDEFVSNSSIDRVLNQQAYILQYRRITESSSGKRKTGDAGISAQSNNQKKKKKKSVSF</sequence>
<keyword evidence="6 7" id="KW-0788">Thiol protease</keyword>
<dbReference type="AlphaFoldDB" id="A0AAE9WFH5"/>
<feature type="domain" description="USP" evidence="9">
    <location>
        <begin position="128"/>
        <end position="432"/>
    </location>
</feature>
<feature type="compositionally biased region" description="Basic and acidic residues" evidence="8">
    <location>
        <begin position="50"/>
        <end position="65"/>
    </location>
</feature>
<evidence type="ECO:0000256" key="5">
    <source>
        <dbReference type="ARBA" id="ARBA00022801"/>
    </source>
</evidence>
<dbReference type="InterPro" id="IPR018200">
    <property type="entry name" value="USP_CS"/>
</dbReference>
<evidence type="ECO:0000256" key="8">
    <source>
        <dbReference type="SAM" id="MobiDB-lite"/>
    </source>
</evidence>
<dbReference type="InterPro" id="IPR038765">
    <property type="entry name" value="Papain-like_cys_pep_sf"/>
</dbReference>
<gene>
    <name evidence="10" type="primary">ubp16</name>
    <name evidence="10" type="ORF">SOMG_04229</name>
</gene>
<dbReference type="EMBL" id="CP115613">
    <property type="protein sequence ID" value="WBW74818.1"/>
    <property type="molecule type" value="Genomic_DNA"/>
</dbReference>
<keyword evidence="4 7" id="KW-0833">Ubl conjugation pathway</keyword>
<organism evidence="10 11">
    <name type="scientific">Schizosaccharomyces osmophilus</name>
    <dbReference type="NCBI Taxonomy" id="2545709"/>
    <lineage>
        <taxon>Eukaryota</taxon>
        <taxon>Fungi</taxon>
        <taxon>Dikarya</taxon>
        <taxon>Ascomycota</taxon>
        <taxon>Taphrinomycotina</taxon>
        <taxon>Schizosaccharomycetes</taxon>
        <taxon>Schizosaccharomycetales</taxon>
        <taxon>Schizosaccharomycetaceae</taxon>
        <taxon>Schizosaccharomyces</taxon>
    </lineage>
</organism>
<evidence type="ECO:0000259" key="9">
    <source>
        <dbReference type="PROSITE" id="PS50235"/>
    </source>
</evidence>
<feature type="region of interest" description="Disordered" evidence="8">
    <location>
        <begin position="434"/>
        <end position="464"/>
    </location>
</feature>
<dbReference type="GO" id="GO:0005829">
    <property type="term" value="C:cytosol"/>
    <property type="evidence" value="ECO:0007669"/>
    <property type="project" value="TreeGrafter"/>
</dbReference>
<dbReference type="EC" id="3.4.19.12" evidence="7"/>
<dbReference type="GO" id="GO:0006508">
    <property type="term" value="P:proteolysis"/>
    <property type="evidence" value="ECO:0007669"/>
    <property type="project" value="UniProtKB-KW"/>
</dbReference>
<dbReference type="GO" id="GO:0016579">
    <property type="term" value="P:protein deubiquitination"/>
    <property type="evidence" value="ECO:0007669"/>
    <property type="project" value="InterPro"/>
</dbReference>
<name>A0AAE9WFH5_9SCHI</name>
<dbReference type="Proteomes" id="UP001212411">
    <property type="component" value="Chromosome 3"/>
</dbReference>
<accession>A0AAE9WFH5</accession>
<dbReference type="GO" id="GO:0004843">
    <property type="term" value="F:cysteine-type deubiquitinase activity"/>
    <property type="evidence" value="ECO:0007669"/>
    <property type="project" value="UniProtKB-UniRule"/>
</dbReference>
<dbReference type="InterPro" id="IPR050164">
    <property type="entry name" value="Peptidase_C19"/>
</dbReference>
<protein>
    <recommendedName>
        <fullName evidence="7">Ubiquitin carboxyl-terminal hydrolase</fullName>
        <ecNumber evidence="7">3.4.19.12</ecNumber>
    </recommendedName>
</protein>
<evidence type="ECO:0000256" key="1">
    <source>
        <dbReference type="ARBA" id="ARBA00000707"/>
    </source>
</evidence>
<feature type="compositionally biased region" description="Basic residues" evidence="8">
    <location>
        <begin position="454"/>
        <end position="464"/>
    </location>
</feature>
<dbReference type="InterPro" id="IPR001394">
    <property type="entry name" value="Peptidase_C19_UCH"/>
</dbReference>
<keyword evidence="3 7" id="KW-0645">Protease</keyword>
<evidence type="ECO:0000256" key="6">
    <source>
        <dbReference type="ARBA" id="ARBA00022807"/>
    </source>
</evidence>
<dbReference type="PROSITE" id="PS50235">
    <property type="entry name" value="USP_3"/>
    <property type="match status" value="1"/>
</dbReference>
<evidence type="ECO:0000313" key="11">
    <source>
        <dbReference type="Proteomes" id="UP001212411"/>
    </source>
</evidence>
<dbReference type="Gene3D" id="3.90.70.10">
    <property type="entry name" value="Cysteine proteinases"/>
    <property type="match status" value="1"/>
</dbReference>
<evidence type="ECO:0000256" key="2">
    <source>
        <dbReference type="ARBA" id="ARBA00009085"/>
    </source>
</evidence>
<evidence type="ECO:0000256" key="7">
    <source>
        <dbReference type="RuleBase" id="RU366025"/>
    </source>
</evidence>
<reference evidence="10 11" key="1">
    <citation type="journal article" date="2023" name="G3 (Bethesda)">
        <title>A high-quality reference genome for the fission yeast Schizosaccharomyces osmophilus.</title>
        <authorList>
            <person name="Jia G.S."/>
            <person name="Zhang W.C."/>
            <person name="Liang Y."/>
            <person name="Liu X.H."/>
            <person name="Rhind N."/>
            <person name="Pidoux A."/>
            <person name="Brysch-Herzberg M."/>
            <person name="Du L.L."/>
        </authorList>
    </citation>
    <scope>NUCLEOTIDE SEQUENCE [LARGE SCALE GENOMIC DNA]</scope>
    <source>
        <strain evidence="10 11">CBS 15793</strain>
    </source>
</reference>
<dbReference type="FunFam" id="3.90.70.10:FF:000119">
    <property type="entry name" value="Ubiquitin specific peptidase 36"/>
    <property type="match status" value="1"/>
</dbReference>
<dbReference type="InterPro" id="IPR028889">
    <property type="entry name" value="USP"/>
</dbReference>